<dbReference type="Pfam" id="PF13581">
    <property type="entry name" value="HATPase_c_2"/>
    <property type="match status" value="1"/>
</dbReference>
<name>A0A1Z4MVC1_9CYAN</name>
<dbReference type="AlphaFoldDB" id="A0A1Z4MVC1"/>
<dbReference type="SUPFAM" id="SSF55874">
    <property type="entry name" value="ATPase domain of HSP90 chaperone/DNA topoisomerase II/histidine kinase"/>
    <property type="match status" value="1"/>
</dbReference>
<protein>
    <submittedName>
        <fullName evidence="3">Putative anti-sigma regulatory factor serine/threonine protein kinase</fullName>
    </submittedName>
</protein>
<dbReference type="RefSeq" id="WP_096583543.1">
    <property type="nucleotide sequence ID" value="NZ_CAWNJS010000001.1"/>
</dbReference>
<accession>A0A1Z4MVC1</accession>
<feature type="domain" description="Histidine kinase/HSP90-like ATPase" evidence="2">
    <location>
        <begin position="7"/>
        <end position="128"/>
    </location>
</feature>
<organism evidence="3 4">
    <name type="scientific">Tolypothrix tenuis PCC 7101</name>
    <dbReference type="NCBI Taxonomy" id="231146"/>
    <lineage>
        <taxon>Bacteria</taxon>
        <taxon>Bacillati</taxon>
        <taxon>Cyanobacteriota</taxon>
        <taxon>Cyanophyceae</taxon>
        <taxon>Nostocales</taxon>
        <taxon>Tolypothrichaceae</taxon>
        <taxon>Tolypothrix</taxon>
    </lineage>
</organism>
<dbReference type="Proteomes" id="UP000218785">
    <property type="component" value="Chromosome"/>
</dbReference>
<dbReference type="InterPro" id="IPR036890">
    <property type="entry name" value="HATPase_C_sf"/>
</dbReference>
<reference evidence="3 4" key="1">
    <citation type="submission" date="2017-06" db="EMBL/GenBank/DDBJ databases">
        <title>Genome sequencing of cyanobaciteial culture collection at National Institute for Environmental Studies (NIES).</title>
        <authorList>
            <person name="Hirose Y."/>
            <person name="Shimura Y."/>
            <person name="Fujisawa T."/>
            <person name="Nakamura Y."/>
            <person name="Kawachi M."/>
        </authorList>
    </citation>
    <scope>NUCLEOTIDE SEQUENCE [LARGE SCALE GENOMIC DNA]</scope>
    <source>
        <strain evidence="3 4">NIES-37</strain>
    </source>
</reference>
<dbReference type="PANTHER" id="PTHR35526:SF6">
    <property type="entry name" value="SLR1861 PROTEIN"/>
    <property type="match status" value="1"/>
</dbReference>
<keyword evidence="1 3" id="KW-0723">Serine/threonine-protein kinase</keyword>
<gene>
    <name evidence="3" type="ORF">NIES37_13090</name>
</gene>
<dbReference type="KEGG" id="ttq:NIES37_13090"/>
<evidence type="ECO:0000313" key="4">
    <source>
        <dbReference type="Proteomes" id="UP000218785"/>
    </source>
</evidence>
<proteinExistence type="predicted"/>
<keyword evidence="4" id="KW-1185">Reference proteome</keyword>
<dbReference type="InterPro" id="IPR050267">
    <property type="entry name" value="Anti-sigma-factor_SerPK"/>
</dbReference>
<dbReference type="PANTHER" id="PTHR35526">
    <property type="entry name" value="ANTI-SIGMA-F FACTOR RSBW-RELATED"/>
    <property type="match status" value="1"/>
</dbReference>
<dbReference type="CDD" id="cd16936">
    <property type="entry name" value="HATPase_RsbW-like"/>
    <property type="match status" value="1"/>
</dbReference>
<dbReference type="GO" id="GO:0004674">
    <property type="term" value="F:protein serine/threonine kinase activity"/>
    <property type="evidence" value="ECO:0007669"/>
    <property type="project" value="UniProtKB-KW"/>
</dbReference>
<keyword evidence="3" id="KW-0808">Transferase</keyword>
<dbReference type="Gene3D" id="3.30.565.10">
    <property type="entry name" value="Histidine kinase-like ATPase, C-terminal domain"/>
    <property type="match status" value="1"/>
</dbReference>
<dbReference type="EMBL" id="AP018248">
    <property type="protein sequence ID" value="BAY97371.1"/>
    <property type="molecule type" value="Genomic_DNA"/>
</dbReference>
<keyword evidence="3" id="KW-0418">Kinase</keyword>
<evidence type="ECO:0000313" key="3">
    <source>
        <dbReference type="EMBL" id="BAY97371.1"/>
    </source>
</evidence>
<evidence type="ECO:0000259" key="2">
    <source>
        <dbReference type="Pfam" id="PF13581"/>
    </source>
</evidence>
<dbReference type="InterPro" id="IPR003594">
    <property type="entry name" value="HATPase_dom"/>
</dbReference>
<sequence length="138" mass="15071">MTTLTLPGTLDSLGAIAKYVMEAAQTAGLDKKAAYKLRLAVDEIASNIIIHGYEEAHLEGAIDLSADINESSLTIIIEDTGAKYDPYETVAVEEEQLKKPLDERPIGGLGVYLAIQGVDKYLFERVGNRNRNIFVVNC</sequence>
<evidence type="ECO:0000256" key="1">
    <source>
        <dbReference type="ARBA" id="ARBA00022527"/>
    </source>
</evidence>